<dbReference type="InterPro" id="IPR005346">
    <property type="entry name" value="RnfH"/>
</dbReference>
<dbReference type="Pfam" id="PF03658">
    <property type="entry name" value="Ub-RnfH"/>
    <property type="match status" value="1"/>
</dbReference>
<proteinExistence type="inferred from homology"/>
<name>A0ABQ6E524_9GAMM</name>
<comment type="caution">
    <text evidence="3">The sequence shown here is derived from an EMBL/GenBank/DDBJ whole genome shotgun (WGS) entry which is preliminary data.</text>
</comment>
<dbReference type="InterPro" id="IPR037021">
    <property type="entry name" value="RnfH_sf"/>
</dbReference>
<gene>
    <name evidence="3" type="ORF">GCM10007916_35960</name>
</gene>
<dbReference type="SUPFAM" id="SSF54285">
    <property type="entry name" value="MoaD/ThiS"/>
    <property type="match status" value="1"/>
</dbReference>
<dbReference type="PANTHER" id="PTHR37483">
    <property type="entry name" value="UPF0125 PROTEIN RATB"/>
    <property type="match status" value="1"/>
</dbReference>
<dbReference type="Gene3D" id="3.10.20.280">
    <property type="entry name" value="RnfH-like"/>
    <property type="match status" value="1"/>
</dbReference>
<dbReference type="EMBL" id="BSPQ01000026">
    <property type="protein sequence ID" value="GLS92524.1"/>
    <property type="molecule type" value="Genomic_DNA"/>
</dbReference>
<protein>
    <recommendedName>
        <fullName evidence="2">UPF0125 protein GCM10007916_35960</fullName>
    </recommendedName>
</protein>
<sequence>MMKFSVAHAAGSASFWQELESDNELTVEQAIQQSRLLSEFPALDINKLKIGVFGKACKKSQAVEEGDRVEVYLPAIVHDIDNDDD</sequence>
<dbReference type="RefSeq" id="WP_284205630.1">
    <property type="nucleotide sequence ID" value="NZ_BSPQ01000026.1"/>
</dbReference>
<evidence type="ECO:0000313" key="4">
    <source>
        <dbReference type="Proteomes" id="UP001157353"/>
    </source>
</evidence>
<organism evidence="3 4">
    <name type="scientific">Psychromonas marina</name>
    <dbReference type="NCBI Taxonomy" id="88364"/>
    <lineage>
        <taxon>Bacteria</taxon>
        <taxon>Pseudomonadati</taxon>
        <taxon>Pseudomonadota</taxon>
        <taxon>Gammaproteobacteria</taxon>
        <taxon>Alteromonadales</taxon>
        <taxon>Psychromonadaceae</taxon>
        <taxon>Psychromonas</taxon>
    </lineage>
</organism>
<dbReference type="InterPro" id="IPR016155">
    <property type="entry name" value="Mopterin_synth/thiamin_S_b"/>
</dbReference>
<accession>A0ABQ6E524</accession>
<comment type="similarity">
    <text evidence="1 2">Belongs to the UPF0125 (RnfH) family.</text>
</comment>
<evidence type="ECO:0000313" key="3">
    <source>
        <dbReference type="EMBL" id="GLS92524.1"/>
    </source>
</evidence>
<dbReference type="Proteomes" id="UP001157353">
    <property type="component" value="Unassembled WGS sequence"/>
</dbReference>
<reference evidence="4" key="1">
    <citation type="journal article" date="2019" name="Int. J. Syst. Evol. Microbiol.">
        <title>The Global Catalogue of Microorganisms (GCM) 10K type strain sequencing project: providing services to taxonomists for standard genome sequencing and annotation.</title>
        <authorList>
            <consortium name="The Broad Institute Genomics Platform"/>
            <consortium name="The Broad Institute Genome Sequencing Center for Infectious Disease"/>
            <person name="Wu L."/>
            <person name="Ma J."/>
        </authorList>
    </citation>
    <scope>NUCLEOTIDE SEQUENCE [LARGE SCALE GENOMIC DNA]</scope>
    <source>
        <strain evidence="4">NBRC 103166</strain>
    </source>
</reference>
<evidence type="ECO:0000256" key="2">
    <source>
        <dbReference type="HAMAP-Rule" id="MF_00460"/>
    </source>
</evidence>
<dbReference type="HAMAP" id="MF_00460">
    <property type="entry name" value="UPF0125_RnfH"/>
    <property type="match status" value="1"/>
</dbReference>
<dbReference type="PANTHER" id="PTHR37483:SF1">
    <property type="entry name" value="UPF0125 PROTEIN RATB"/>
    <property type="match status" value="1"/>
</dbReference>
<evidence type="ECO:0000256" key="1">
    <source>
        <dbReference type="ARBA" id="ARBA00010645"/>
    </source>
</evidence>
<keyword evidence="4" id="KW-1185">Reference proteome</keyword>